<dbReference type="PRINTS" id="PR00092">
    <property type="entry name" value="TYROSINASE"/>
</dbReference>
<dbReference type="EMBL" id="JARVKF010000039">
    <property type="protein sequence ID" value="KAK9424403.1"/>
    <property type="molecule type" value="Genomic_DNA"/>
</dbReference>
<dbReference type="Proteomes" id="UP001408356">
    <property type="component" value="Unassembled WGS sequence"/>
</dbReference>
<dbReference type="PROSITE" id="PS00498">
    <property type="entry name" value="TYROSINASE_2"/>
    <property type="match status" value="1"/>
</dbReference>
<organism evidence="5 6">
    <name type="scientific">Seiridium unicorne</name>
    <dbReference type="NCBI Taxonomy" id="138068"/>
    <lineage>
        <taxon>Eukaryota</taxon>
        <taxon>Fungi</taxon>
        <taxon>Dikarya</taxon>
        <taxon>Ascomycota</taxon>
        <taxon>Pezizomycotina</taxon>
        <taxon>Sordariomycetes</taxon>
        <taxon>Xylariomycetidae</taxon>
        <taxon>Amphisphaeriales</taxon>
        <taxon>Sporocadaceae</taxon>
        <taxon>Seiridium</taxon>
    </lineage>
</organism>
<keyword evidence="1" id="KW-0479">Metal-binding</keyword>
<evidence type="ECO:0000313" key="6">
    <source>
        <dbReference type="Proteomes" id="UP001408356"/>
    </source>
</evidence>
<accession>A0ABR2VBW1</accession>
<proteinExistence type="predicted"/>
<protein>
    <submittedName>
        <fullName evidence="5">Tyrosinase copper-binding domain-containing protein</fullName>
    </submittedName>
</protein>
<evidence type="ECO:0000256" key="2">
    <source>
        <dbReference type="ARBA" id="ARBA00023008"/>
    </source>
</evidence>
<evidence type="ECO:0000256" key="3">
    <source>
        <dbReference type="SAM" id="SignalP"/>
    </source>
</evidence>
<name>A0ABR2VBW1_9PEZI</name>
<dbReference type="InterPro" id="IPR008922">
    <property type="entry name" value="Di-copper_centre_dom_sf"/>
</dbReference>
<keyword evidence="6" id="KW-1185">Reference proteome</keyword>
<keyword evidence="3" id="KW-0732">Signal</keyword>
<feature type="chain" id="PRO_5046812694" evidence="3">
    <location>
        <begin position="24"/>
        <end position="348"/>
    </location>
</feature>
<dbReference type="InterPro" id="IPR002227">
    <property type="entry name" value="Tyrosinase_Cu-bd"/>
</dbReference>
<reference evidence="5 6" key="1">
    <citation type="journal article" date="2024" name="J. Plant Pathol.">
        <title>Sequence and assembly of the genome of Seiridium unicorne, isolate CBS 538.82, causal agent of cypress canker disease.</title>
        <authorList>
            <person name="Scali E."/>
            <person name="Rocca G.D."/>
            <person name="Danti R."/>
            <person name="Garbelotto M."/>
            <person name="Barberini S."/>
            <person name="Baroncelli R."/>
            <person name="Emiliani G."/>
        </authorList>
    </citation>
    <scope>NUCLEOTIDE SEQUENCE [LARGE SCALE GENOMIC DNA]</scope>
    <source>
        <strain evidence="5 6">BM-138-508</strain>
    </source>
</reference>
<feature type="domain" description="Tyrosinase copper-binding" evidence="4">
    <location>
        <begin position="264"/>
        <end position="275"/>
    </location>
</feature>
<dbReference type="InterPro" id="IPR050316">
    <property type="entry name" value="Tyrosinase/Hemocyanin"/>
</dbReference>
<dbReference type="Pfam" id="PF00264">
    <property type="entry name" value="Tyrosinase"/>
    <property type="match status" value="1"/>
</dbReference>
<evidence type="ECO:0000256" key="1">
    <source>
        <dbReference type="ARBA" id="ARBA00022723"/>
    </source>
</evidence>
<sequence length="348" mass="38900">MRVPVTAWSAIILALANLDTVFAACKNPVVRKEWRTLRPKEQQSYITAVKCLQKTPAKTQSTYAGVRSRFDDFQAEHINRTDFIHFVGFFQPWHRMYVAQYEAELRSTCGYTGAQPYWDWSADSTSEDAFVNSPVFDAVNGFGGNGPYIDSSNDTSVRLHIPGKTGGGCILDGPFKNMSVNMGPGFNTSYSPHCLTRDLAPSFAIAHLNSTMVAYTLAATNYFEFDIRVEGGVDVPSMTYHGGGHLGVGGDLGEIGNVYSSPGDPLFYLHHANLDRLWYTWQKQDWQRRKLDIAGPDTQFAYPFNFFGDIPYNNVTLNFTMDFGPLMQNRKVSEVMDPQAGALCYTYA</sequence>
<comment type="caution">
    <text evidence="5">The sequence shown here is derived from an EMBL/GenBank/DDBJ whole genome shotgun (WGS) entry which is preliminary data.</text>
</comment>
<dbReference type="Gene3D" id="1.10.1280.10">
    <property type="entry name" value="Di-copper center containing domain from catechol oxidase"/>
    <property type="match status" value="1"/>
</dbReference>
<keyword evidence="2" id="KW-0186">Copper</keyword>
<dbReference type="PANTHER" id="PTHR11474">
    <property type="entry name" value="TYROSINASE FAMILY MEMBER"/>
    <property type="match status" value="1"/>
</dbReference>
<dbReference type="PANTHER" id="PTHR11474:SF126">
    <property type="entry name" value="TYROSINASE-LIKE PROTEIN TYR-1-RELATED"/>
    <property type="match status" value="1"/>
</dbReference>
<evidence type="ECO:0000313" key="5">
    <source>
        <dbReference type="EMBL" id="KAK9424403.1"/>
    </source>
</evidence>
<dbReference type="SUPFAM" id="SSF48056">
    <property type="entry name" value="Di-copper centre-containing domain"/>
    <property type="match status" value="1"/>
</dbReference>
<evidence type="ECO:0000259" key="4">
    <source>
        <dbReference type="PROSITE" id="PS00498"/>
    </source>
</evidence>
<gene>
    <name evidence="5" type="ORF">SUNI508_13643</name>
</gene>
<feature type="signal peptide" evidence="3">
    <location>
        <begin position="1"/>
        <end position="23"/>
    </location>
</feature>